<dbReference type="AlphaFoldDB" id="A0A4C1TAT7"/>
<feature type="compositionally biased region" description="Basic and acidic residues" evidence="1">
    <location>
        <begin position="66"/>
        <end position="77"/>
    </location>
</feature>
<name>A0A4C1TAT7_EUMVA</name>
<feature type="region of interest" description="Disordered" evidence="1">
    <location>
        <begin position="1"/>
        <end position="89"/>
    </location>
</feature>
<evidence type="ECO:0000313" key="3">
    <source>
        <dbReference type="Proteomes" id="UP000299102"/>
    </source>
</evidence>
<dbReference type="EMBL" id="BGZK01000040">
    <property type="protein sequence ID" value="GBP10421.1"/>
    <property type="molecule type" value="Genomic_DNA"/>
</dbReference>
<evidence type="ECO:0000313" key="2">
    <source>
        <dbReference type="EMBL" id="GBP10421.1"/>
    </source>
</evidence>
<reference evidence="2 3" key="1">
    <citation type="journal article" date="2019" name="Commun. Biol.">
        <title>The bagworm genome reveals a unique fibroin gene that provides high tensile strength.</title>
        <authorList>
            <person name="Kono N."/>
            <person name="Nakamura H."/>
            <person name="Ohtoshi R."/>
            <person name="Tomita M."/>
            <person name="Numata K."/>
            <person name="Arakawa K."/>
        </authorList>
    </citation>
    <scope>NUCLEOTIDE SEQUENCE [LARGE SCALE GENOMIC DNA]</scope>
</reference>
<keyword evidence="3" id="KW-1185">Reference proteome</keyword>
<dbReference type="Proteomes" id="UP000299102">
    <property type="component" value="Unassembled WGS sequence"/>
</dbReference>
<evidence type="ECO:0000256" key="1">
    <source>
        <dbReference type="SAM" id="MobiDB-lite"/>
    </source>
</evidence>
<proteinExistence type="predicted"/>
<sequence length="89" mass="9863">MPPCRIVTNRSETDAHYKPALQEEVSGPAPAKGAGYNLISEGTAWTPAPRSPQYRPPRRPNGRLSKASDHRRGDDHSPNVFPELRNEGF</sequence>
<accession>A0A4C1TAT7</accession>
<protein>
    <submittedName>
        <fullName evidence="2">Uncharacterized protein</fullName>
    </submittedName>
</protein>
<comment type="caution">
    <text evidence="2">The sequence shown here is derived from an EMBL/GenBank/DDBJ whole genome shotgun (WGS) entry which is preliminary data.</text>
</comment>
<gene>
    <name evidence="2" type="ORF">EVAR_5721_1</name>
</gene>
<organism evidence="2 3">
    <name type="scientific">Eumeta variegata</name>
    <name type="common">Bagworm moth</name>
    <name type="synonym">Eumeta japonica</name>
    <dbReference type="NCBI Taxonomy" id="151549"/>
    <lineage>
        <taxon>Eukaryota</taxon>
        <taxon>Metazoa</taxon>
        <taxon>Ecdysozoa</taxon>
        <taxon>Arthropoda</taxon>
        <taxon>Hexapoda</taxon>
        <taxon>Insecta</taxon>
        <taxon>Pterygota</taxon>
        <taxon>Neoptera</taxon>
        <taxon>Endopterygota</taxon>
        <taxon>Lepidoptera</taxon>
        <taxon>Glossata</taxon>
        <taxon>Ditrysia</taxon>
        <taxon>Tineoidea</taxon>
        <taxon>Psychidae</taxon>
        <taxon>Oiketicinae</taxon>
        <taxon>Eumeta</taxon>
    </lineage>
</organism>